<comment type="similarity">
    <text evidence="5 6">Belongs to the class I-like SAM-binding methyltransferase superfamily. C5-methyltransferase family.</text>
</comment>
<keyword evidence="2 5" id="KW-0808">Transferase</keyword>
<dbReference type="PRINTS" id="PR00105">
    <property type="entry name" value="C5METTRFRASE"/>
</dbReference>
<gene>
    <name evidence="8" type="primary">bpu10IM(C2)</name>
</gene>
<evidence type="ECO:0000313" key="8">
    <source>
        <dbReference type="EMBL" id="CAA74997.1"/>
    </source>
</evidence>
<evidence type="ECO:0000256" key="1">
    <source>
        <dbReference type="ARBA" id="ARBA00022603"/>
    </source>
</evidence>
<dbReference type="NCBIfam" id="TIGR00675">
    <property type="entry name" value="dcm"/>
    <property type="match status" value="1"/>
</dbReference>
<sequence>MITSLDLFSGAGGFTLGLKNAGIKTIGAIELDRFASETFRKNFPEIPHYQANITEYGDSEIIKLFKGVDIITGGPPCQGFSVAGPSQYGIIDNRNNLIMEMYRFASILKPNLVILENVKGILNGKLSPTKKALDEYMNNMSNIGYKIKVFVLNTSDFGVPQGRQRVFVIAARNEAFIPLEIIGEYTQGKKAKRTVGEALEDLPLIDSGEGVEDAVTYPFEAKTDYQKWLREGSIGVYNHVAMKHTKRLIERFKHIDIGQSLKDVNPEHGQRARNGQELDVRKRFKMNNQRLNPLGISTAITASFQSNFIHPYLNRNLTAREGARLQSFPDKFIFCGPRTLMSKKLLEREGRLDEIGLSQYNQIGNAVPPLLAEAIGKTVLDSLNKSSLKTQG</sequence>
<evidence type="ECO:0000256" key="6">
    <source>
        <dbReference type="RuleBase" id="RU000416"/>
    </source>
</evidence>
<reference evidence="8" key="1">
    <citation type="journal article" date="1998" name="Nucleic Acids Res.">
        <title>Cloning and analysis of the four genes coding for Bpu10I restriction-modification enzymes.</title>
        <authorList>
            <person name="Stankevicius K."/>
            <person name="Lubys A."/>
            <person name="Timinskas A."/>
            <person name="Vaitkevicius D."/>
            <person name="Janulaitis A."/>
        </authorList>
    </citation>
    <scope>NUCLEOTIDE SEQUENCE</scope>
</reference>
<dbReference type="InterPro" id="IPR018117">
    <property type="entry name" value="C5_DNA_meth_AS"/>
</dbReference>
<dbReference type="PANTHER" id="PTHR10629">
    <property type="entry name" value="CYTOSINE-SPECIFIC METHYLTRANSFERASE"/>
    <property type="match status" value="1"/>
</dbReference>
<dbReference type="PROSITE" id="PS51679">
    <property type="entry name" value="SAM_MT_C5"/>
    <property type="match status" value="1"/>
</dbReference>
<dbReference type="InterPro" id="IPR001525">
    <property type="entry name" value="C5_MeTfrase"/>
</dbReference>
<feature type="active site" evidence="5">
    <location>
        <position position="77"/>
    </location>
</feature>
<evidence type="ECO:0000256" key="4">
    <source>
        <dbReference type="ARBA" id="ARBA00022747"/>
    </source>
</evidence>
<evidence type="ECO:0000256" key="3">
    <source>
        <dbReference type="ARBA" id="ARBA00022691"/>
    </source>
</evidence>
<dbReference type="PROSITE" id="PS00094">
    <property type="entry name" value="C5_MTASE_1"/>
    <property type="match status" value="1"/>
</dbReference>
<dbReference type="PANTHER" id="PTHR10629:SF52">
    <property type="entry name" value="DNA (CYTOSINE-5)-METHYLTRANSFERASE 1"/>
    <property type="match status" value="1"/>
</dbReference>
<evidence type="ECO:0000256" key="5">
    <source>
        <dbReference type="PROSITE-ProRule" id="PRU01016"/>
    </source>
</evidence>
<evidence type="ECO:0000256" key="2">
    <source>
        <dbReference type="ARBA" id="ARBA00022679"/>
    </source>
</evidence>
<dbReference type="InterPro" id="IPR050390">
    <property type="entry name" value="C5-Methyltransferase"/>
</dbReference>
<dbReference type="InterPro" id="IPR029063">
    <property type="entry name" value="SAM-dependent_MTases_sf"/>
</dbReference>
<protein>
    <recommendedName>
        <fullName evidence="7">Cytosine-specific methyltransferase</fullName>
        <ecNumber evidence="7">2.1.1.37</ecNumber>
    </recommendedName>
</protein>
<dbReference type="EC" id="2.1.1.37" evidence="7"/>
<comment type="catalytic activity">
    <reaction evidence="7">
        <text>a 2'-deoxycytidine in DNA + S-adenosyl-L-methionine = a 5-methyl-2'-deoxycytidine in DNA + S-adenosyl-L-homocysteine + H(+)</text>
        <dbReference type="Rhea" id="RHEA:13681"/>
        <dbReference type="Rhea" id="RHEA-COMP:11369"/>
        <dbReference type="Rhea" id="RHEA-COMP:11370"/>
        <dbReference type="ChEBI" id="CHEBI:15378"/>
        <dbReference type="ChEBI" id="CHEBI:57856"/>
        <dbReference type="ChEBI" id="CHEBI:59789"/>
        <dbReference type="ChEBI" id="CHEBI:85452"/>
        <dbReference type="ChEBI" id="CHEBI:85454"/>
        <dbReference type="EC" id="2.1.1.37"/>
    </reaction>
</comment>
<dbReference type="Gene3D" id="3.40.50.150">
    <property type="entry name" value="Vaccinia Virus protein VP39"/>
    <property type="match status" value="1"/>
</dbReference>
<accession>O52850</accession>
<dbReference type="GO" id="GO:0044027">
    <property type="term" value="P:negative regulation of gene expression via chromosomal CpG island methylation"/>
    <property type="evidence" value="ECO:0007669"/>
    <property type="project" value="TreeGrafter"/>
</dbReference>
<organism evidence="8">
    <name type="scientific">Bacillus pumilus</name>
    <name type="common">Bacillus mesentericus</name>
    <dbReference type="NCBI Taxonomy" id="1408"/>
    <lineage>
        <taxon>Bacteria</taxon>
        <taxon>Bacillati</taxon>
        <taxon>Bacillota</taxon>
        <taxon>Bacilli</taxon>
        <taxon>Bacillales</taxon>
        <taxon>Bacillaceae</taxon>
        <taxon>Bacillus</taxon>
    </lineage>
</organism>
<proteinExistence type="inferred from homology"/>
<dbReference type="EMBL" id="Y14683">
    <property type="protein sequence ID" value="CAA74997.1"/>
    <property type="molecule type" value="Genomic_DNA"/>
</dbReference>
<keyword evidence="4" id="KW-0680">Restriction system</keyword>
<keyword evidence="1 5" id="KW-0489">Methyltransferase</keyword>
<evidence type="ECO:0000256" key="7">
    <source>
        <dbReference type="RuleBase" id="RU000417"/>
    </source>
</evidence>
<dbReference type="Pfam" id="PF00145">
    <property type="entry name" value="DNA_methylase"/>
    <property type="match status" value="1"/>
</dbReference>
<name>O52850_BACPU</name>
<keyword evidence="3 5" id="KW-0949">S-adenosyl-L-methionine</keyword>
<dbReference type="GO" id="GO:0009307">
    <property type="term" value="P:DNA restriction-modification system"/>
    <property type="evidence" value="ECO:0007669"/>
    <property type="project" value="UniProtKB-KW"/>
</dbReference>
<dbReference type="GO" id="GO:0003677">
    <property type="term" value="F:DNA binding"/>
    <property type="evidence" value="ECO:0007669"/>
    <property type="project" value="TreeGrafter"/>
</dbReference>
<dbReference type="GO" id="GO:0032259">
    <property type="term" value="P:methylation"/>
    <property type="evidence" value="ECO:0007669"/>
    <property type="project" value="UniProtKB-KW"/>
</dbReference>
<dbReference type="GO" id="GO:0003886">
    <property type="term" value="F:DNA (cytosine-5-)-methyltransferase activity"/>
    <property type="evidence" value="ECO:0007669"/>
    <property type="project" value="UniProtKB-EC"/>
</dbReference>
<dbReference type="REBASE" id="4856">
    <property type="entry name" value="M2.Bpu10I"/>
</dbReference>
<dbReference type="SUPFAM" id="SSF53335">
    <property type="entry name" value="S-adenosyl-L-methionine-dependent methyltransferases"/>
    <property type="match status" value="1"/>
</dbReference>
<dbReference type="AlphaFoldDB" id="O52850"/>
<dbReference type="Gene3D" id="3.90.120.10">
    <property type="entry name" value="DNA Methylase, subunit A, domain 2"/>
    <property type="match status" value="1"/>
</dbReference>